<keyword evidence="2" id="KW-1003">Cell membrane</keyword>
<reference evidence="12" key="1">
    <citation type="submission" date="2021-01" db="EMBL/GenBank/DDBJ databases">
        <authorList>
            <person name="Corre E."/>
            <person name="Pelletier E."/>
            <person name="Niang G."/>
            <person name="Scheremetjew M."/>
            <person name="Finn R."/>
            <person name="Kale V."/>
            <person name="Holt S."/>
            <person name="Cochrane G."/>
            <person name="Meng A."/>
            <person name="Brown T."/>
            <person name="Cohen L."/>
        </authorList>
    </citation>
    <scope>NUCLEOTIDE SEQUENCE</scope>
    <source>
        <strain evidence="12">ECT3854</strain>
    </source>
</reference>
<evidence type="ECO:0000256" key="2">
    <source>
        <dbReference type="ARBA" id="ARBA00022475"/>
    </source>
</evidence>
<keyword evidence="7" id="KW-1133">Transmembrane helix</keyword>
<dbReference type="GO" id="GO:0005886">
    <property type="term" value="C:plasma membrane"/>
    <property type="evidence" value="ECO:0007669"/>
    <property type="project" value="UniProtKB-SubCell"/>
</dbReference>
<evidence type="ECO:0000256" key="11">
    <source>
        <dbReference type="ARBA" id="ARBA00037847"/>
    </source>
</evidence>
<keyword evidence="4" id="KW-0812">Transmembrane</keyword>
<evidence type="ECO:0000256" key="7">
    <source>
        <dbReference type="ARBA" id="ARBA00022989"/>
    </source>
</evidence>
<organism evidence="12">
    <name type="scientific">Cyclophora tenuis</name>
    <name type="common">Marine diatom</name>
    <dbReference type="NCBI Taxonomy" id="216820"/>
    <lineage>
        <taxon>Eukaryota</taxon>
        <taxon>Sar</taxon>
        <taxon>Stramenopiles</taxon>
        <taxon>Ochrophyta</taxon>
        <taxon>Bacillariophyta</taxon>
        <taxon>Fragilariophyceae</taxon>
        <taxon>Fragilariophycidae</taxon>
        <taxon>Cyclophorales</taxon>
        <taxon>Cyclophoraceae</taxon>
        <taxon>Cyclophora</taxon>
    </lineage>
</organism>
<dbReference type="Pfam" id="PF00560">
    <property type="entry name" value="LRR_1"/>
    <property type="match status" value="2"/>
</dbReference>
<dbReference type="InterPro" id="IPR001611">
    <property type="entry name" value="Leu-rich_rpt"/>
</dbReference>
<evidence type="ECO:0000256" key="6">
    <source>
        <dbReference type="ARBA" id="ARBA00022737"/>
    </source>
</evidence>
<dbReference type="InterPro" id="IPR032675">
    <property type="entry name" value="LRR_dom_sf"/>
</dbReference>
<evidence type="ECO:0000256" key="10">
    <source>
        <dbReference type="ARBA" id="ARBA00023180"/>
    </source>
</evidence>
<evidence type="ECO:0000313" key="12">
    <source>
        <dbReference type="EMBL" id="CAD8939226.1"/>
    </source>
</evidence>
<comment type="subcellular location">
    <subcellularLocation>
        <location evidence="1">Cell membrane</location>
    </subcellularLocation>
    <subcellularLocation>
        <location evidence="11">Endomembrane system</location>
        <topology evidence="11">Single-pass membrane protein</topology>
    </subcellularLocation>
</comment>
<proteinExistence type="predicted"/>
<keyword evidence="3" id="KW-0433">Leucine-rich repeat</keyword>
<accession>A0A7S1GN11</accession>
<keyword evidence="8" id="KW-0472">Membrane</keyword>
<evidence type="ECO:0000256" key="4">
    <source>
        <dbReference type="ARBA" id="ARBA00022692"/>
    </source>
</evidence>
<dbReference type="PANTHER" id="PTHR48052:SF8">
    <property type="entry name" value="LRR RECEPTOR-LIKE SERINE_THREONINE-PROTEIN KINASE FLS2"/>
    <property type="match status" value="1"/>
</dbReference>
<keyword evidence="10" id="KW-0325">Glycoprotein</keyword>
<dbReference type="PANTHER" id="PTHR48052">
    <property type="entry name" value="UNNAMED PRODUCT"/>
    <property type="match status" value="1"/>
</dbReference>
<gene>
    <name evidence="12" type="ORF">CTEN0397_LOCUS10289</name>
</gene>
<sequence>MQLHETSLRERIPSEIGQLSLLNRDLTIADCLLTGTLPSEIGQLRQLQRLIFTNNRLTGTIPTEIGRMTQLTIFESAYNLLTGSIPTEIGNCVNLQALGVFRNTEINGSITELIDHMPRGLFRFFLGELSLTGSIPSSIGEFGQLDSIRFQENHLTGSLPSEIGLLRSLTALDVFGNQMTGSIPSTIGLLNSVRSLSMGFNTFNGRLPMQMSLLNQLGELEISANDLTGSPGVLASLASLTSLYIHDNRFDGIGGLCTGKTWVNLAVNDCSSTPVLSCSCCTVCCRTAGTGSCESIST</sequence>
<keyword evidence="5" id="KW-0732">Signal</keyword>
<dbReference type="GO" id="GO:0012505">
    <property type="term" value="C:endomembrane system"/>
    <property type="evidence" value="ECO:0007669"/>
    <property type="project" value="UniProtKB-SubCell"/>
</dbReference>
<dbReference type="AlphaFoldDB" id="A0A7S1GN11"/>
<keyword evidence="6" id="KW-0677">Repeat</keyword>
<protein>
    <recommendedName>
        <fullName evidence="13">L domain-like protein</fullName>
    </recommendedName>
</protein>
<dbReference type="FunFam" id="3.80.10.10:FF:000383">
    <property type="entry name" value="Leucine-rich repeat receptor protein kinase EMS1"/>
    <property type="match status" value="1"/>
</dbReference>
<evidence type="ECO:0000256" key="9">
    <source>
        <dbReference type="ARBA" id="ARBA00023170"/>
    </source>
</evidence>
<dbReference type="FunFam" id="3.80.10.10:FF:000041">
    <property type="entry name" value="LRR receptor-like serine/threonine-protein kinase ERECTA"/>
    <property type="match status" value="1"/>
</dbReference>
<evidence type="ECO:0000256" key="5">
    <source>
        <dbReference type="ARBA" id="ARBA00022729"/>
    </source>
</evidence>
<keyword evidence="9" id="KW-0675">Receptor</keyword>
<dbReference type="Gene3D" id="3.80.10.10">
    <property type="entry name" value="Ribonuclease Inhibitor"/>
    <property type="match status" value="2"/>
</dbReference>
<evidence type="ECO:0000256" key="8">
    <source>
        <dbReference type="ARBA" id="ARBA00023136"/>
    </source>
</evidence>
<evidence type="ECO:0000256" key="3">
    <source>
        <dbReference type="ARBA" id="ARBA00022614"/>
    </source>
</evidence>
<name>A0A7S1GN11_CYCTE</name>
<evidence type="ECO:0008006" key="13">
    <source>
        <dbReference type="Google" id="ProtNLM"/>
    </source>
</evidence>
<dbReference type="EMBL" id="HBFW01016090">
    <property type="protein sequence ID" value="CAD8939226.1"/>
    <property type="molecule type" value="Transcribed_RNA"/>
</dbReference>
<evidence type="ECO:0000256" key="1">
    <source>
        <dbReference type="ARBA" id="ARBA00004236"/>
    </source>
</evidence>
<dbReference type="SUPFAM" id="SSF52058">
    <property type="entry name" value="L domain-like"/>
    <property type="match status" value="1"/>
</dbReference>